<organism evidence="2 3">
    <name type="scientific">Azotobacter bryophylli</name>
    <dbReference type="NCBI Taxonomy" id="1986537"/>
    <lineage>
        <taxon>Bacteria</taxon>
        <taxon>Pseudomonadati</taxon>
        <taxon>Pseudomonadota</taxon>
        <taxon>Gammaproteobacteria</taxon>
        <taxon>Pseudomonadales</taxon>
        <taxon>Pseudomonadaceae</taxon>
        <taxon>Azotobacter</taxon>
    </lineage>
</organism>
<dbReference type="InterPro" id="IPR020518">
    <property type="entry name" value="Tscrpt_reg_PrtN"/>
</dbReference>
<gene>
    <name evidence="2" type="ORF">ACFOJE_21300</name>
</gene>
<name>A0ABV7B0H0_9GAMM</name>
<keyword evidence="3" id="KW-1185">Reference proteome</keyword>
<sequence>MSHIDHAQQPLRLTLAPQADAIERLFRIFGDELIPLEQLRERYFRNMNAETFKAAIGTERIPLPLTSVAISNKRLLYVHIRHLAAYIEARAYQADEDLARRLSPPAGGDHDAEQSAFAHR</sequence>
<dbReference type="Pfam" id="PF11112">
    <property type="entry name" value="PyocinActivator"/>
    <property type="match status" value="1"/>
</dbReference>
<dbReference type="EMBL" id="JBHRSJ010000036">
    <property type="protein sequence ID" value="MFC2974733.1"/>
    <property type="molecule type" value="Genomic_DNA"/>
</dbReference>
<accession>A0ABV7B0H0</accession>
<dbReference type="Proteomes" id="UP001595457">
    <property type="component" value="Unassembled WGS sequence"/>
</dbReference>
<protein>
    <submittedName>
        <fullName evidence="2">Pyocin activator PrtN family protein</fullName>
    </submittedName>
</protein>
<evidence type="ECO:0000256" key="1">
    <source>
        <dbReference type="SAM" id="MobiDB-lite"/>
    </source>
</evidence>
<reference evidence="3" key="1">
    <citation type="journal article" date="2019" name="Int. J. Syst. Evol. Microbiol.">
        <title>The Global Catalogue of Microorganisms (GCM) 10K type strain sequencing project: providing services to taxonomists for standard genome sequencing and annotation.</title>
        <authorList>
            <consortium name="The Broad Institute Genomics Platform"/>
            <consortium name="The Broad Institute Genome Sequencing Center for Infectious Disease"/>
            <person name="Wu L."/>
            <person name="Ma J."/>
        </authorList>
    </citation>
    <scope>NUCLEOTIDE SEQUENCE [LARGE SCALE GENOMIC DNA]</scope>
    <source>
        <strain evidence="3">KCTC 62195</strain>
    </source>
</reference>
<proteinExistence type="predicted"/>
<dbReference type="RefSeq" id="WP_377817015.1">
    <property type="nucleotide sequence ID" value="NZ_JBHRSJ010000036.1"/>
</dbReference>
<comment type="caution">
    <text evidence="2">The sequence shown here is derived from an EMBL/GenBank/DDBJ whole genome shotgun (WGS) entry which is preliminary data.</text>
</comment>
<evidence type="ECO:0000313" key="3">
    <source>
        <dbReference type="Proteomes" id="UP001595457"/>
    </source>
</evidence>
<feature type="region of interest" description="Disordered" evidence="1">
    <location>
        <begin position="100"/>
        <end position="120"/>
    </location>
</feature>
<evidence type="ECO:0000313" key="2">
    <source>
        <dbReference type="EMBL" id="MFC2974733.1"/>
    </source>
</evidence>